<keyword evidence="6" id="KW-0670">Pyruvate</keyword>
<protein>
    <recommendedName>
        <fullName evidence="2">Glyoxylate reductase/hydroxypyruvate reductase</fullName>
    </recommendedName>
</protein>
<accession>A0A8B6GXZ7</accession>
<name>A0A8B6GXZ7_MYTGA</name>
<comment type="similarity">
    <text evidence="3">Belongs to the D-isomer specific 2-hydroxyacid dehydrogenase family.</text>
</comment>
<dbReference type="GO" id="GO:0051287">
    <property type="term" value="F:NAD binding"/>
    <property type="evidence" value="ECO:0007669"/>
    <property type="project" value="InterPro"/>
</dbReference>
<dbReference type="OrthoDB" id="298012at2759"/>
<dbReference type="Gene3D" id="3.40.50.720">
    <property type="entry name" value="NAD(P)-binding Rossmann-like Domain"/>
    <property type="match status" value="2"/>
</dbReference>
<dbReference type="InterPro" id="IPR029753">
    <property type="entry name" value="D-isomer_DH_CS"/>
</dbReference>
<dbReference type="Proteomes" id="UP000596742">
    <property type="component" value="Unassembled WGS sequence"/>
</dbReference>
<dbReference type="GO" id="GO:0005829">
    <property type="term" value="C:cytosol"/>
    <property type="evidence" value="ECO:0007669"/>
    <property type="project" value="TreeGrafter"/>
</dbReference>
<dbReference type="PANTHER" id="PTHR10996">
    <property type="entry name" value="2-HYDROXYACID DEHYDROGENASE-RELATED"/>
    <property type="match status" value="1"/>
</dbReference>
<proteinExistence type="inferred from homology"/>
<evidence type="ECO:0000313" key="7">
    <source>
        <dbReference type="Proteomes" id="UP000596742"/>
    </source>
</evidence>
<organism evidence="6 7">
    <name type="scientific">Mytilus galloprovincialis</name>
    <name type="common">Mediterranean mussel</name>
    <dbReference type="NCBI Taxonomy" id="29158"/>
    <lineage>
        <taxon>Eukaryota</taxon>
        <taxon>Metazoa</taxon>
        <taxon>Spiralia</taxon>
        <taxon>Lophotrochozoa</taxon>
        <taxon>Mollusca</taxon>
        <taxon>Bivalvia</taxon>
        <taxon>Autobranchia</taxon>
        <taxon>Pteriomorphia</taxon>
        <taxon>Mytilida</taxon>
        <taxon>Mytiloidea</taxon>
        <taxon>Mytilidae</taxon>
        <taxon>Mytilinae</taxon>
        <taxon>Mytilus</taxon>
    </lineage>
</organism>
<feature type="domain" description="D-isomer specific 2-hydroxyacid dehydrogenase NAD-binding" evidence="5">
    <location>
        <begin position="114"/>
        <end position="292"/>
    </location>
</feature>
<gene>
    <name evidence="6" type="ORF">MGAL_10B044714</name>
</gene>
<dbReference type="EMBL" id="UYJE01009165">
    <property type="protein sequence ID" value="VDI70715.1"/>
    <property type="molecule type" value="Genomic_DNA"/>
</dbReference>
<dbReference type="InterPro" id="IPR036291">
    <property type="entry name" value="NAD(P)-bd_dom_sf"/>
</dbReference>
<dbReference type="PROSITE" id="PS00671">
    <property type="entry name" value="D_2_HYDROXYACID_DH_3"/>
    <property type="match status" value="1"/>
</dbReference>
<evidence type="ECO:0000256" key="1">
    <source>
        <dbReference type="ARBA" id="ARBA00023002"/>
    </source>
</evidence>
<keyword evidence="7" id="KW-1185">Reference proteome</keyword>
<evidence type="ECO:0000259" key="4">
    <source>
        <dbReference type="Pfam" id="PF00389"/>
    </source>
</evidence>
<dbReference type="GO" id="GO:0030267">
    <property type="term" value="F:glyoxylate reductase (NADPH) activity"/>
    <property type="evidence" value="ECO:0007669"/>
    <property type="project" value="TreeGrafter"/>
</dbReference>
<dbReference type="PANTHER" id="PTHR10996:SF277">
    <property type="entry name" value="GLYOXYLATE REDUCTASE_HYDROXYPYRUVATE REDUCTASE"/>
    <property type="match status" value="1"/>
</dbReference>
<reference evidence="6" key="1">
    <citation type="submission" date="2018-11" db="EMBL/GenBank/DDBJ databases">
        <authorList>
            <person name="Alioto T."/>
            <person name="Alioto T."/>
        </authorList>
    </citation>
    <scope>NUCLEOTIDE SEQUENCE</scope>
</reference>
<dbReference type="GO" id="GO:0008465">
    <property type="term" value="F:hydroxypyruvate reductase (NADH) activity"/>
    <property type="evidence" value="ECO:0007669"/>
    <property type="project" value="TreeGrafter"/>
</dbReference>
<dbReference type="CDD" id="cd05301">
    <property type="entry name" value="GDH"/>
    <property type="match status" value="1"/>
</dbReference>
<dbReference type="InterPro" id="IPR050223">
    <property type="entry name" value="D-isomer_2-hydroxyacid_DH"/>
</dbReference>
<evidence type="ECO:0000313" key="6">
    <source>
        <dbReference type="EMBL" id="VDI70715.1"/>
    </source>
</evidence>
<comment type="caution">
    <text evidence="6">The sequence shown here is derived from an EMBL/GenBank/DDBJ whole genome shotgun (WGS) entry which is preliminary data.</text>
</comment>
<dbReference type="AlphaFoldDB" id="A0A8B6GXZ7"/>
<dbReference type="InterPro" id="IPR006140">
    <property type="entry name" value="D-isomer_DH_NAD-bd"/>
</dbReference>
<evidence type="ECO:0000259" key="5">
    <source>
        <dbReference type="Pfam" id="PF02826"/>
    </source>
</evidence>
<sequence>MATDARPKVFVTRRVPARGIDLLKDKFVVSQWDREDRIPPEELLRGVKGVDALFCLLTDKIDKDVLDEAGPQLKTICTMSVGYEHIDISECKKRNIPVGFTPDVLTNATAELTMSLLLATSRRLKEAMTAVEDGSWGTWNPIWMLGHGLDGATVGIVGLGRIGLAVAKCLLSFGVSRIVYSGNSQSKNAQEVNAEFVSFDYLLEHSDFILGCCSLTANNMGLFNAEAFNKMKTSAIFVNTSRGGLVNQDDLYNALKSGKIAGAGLDVTNPEPLPTDSPLLTLSNCLVLPHIGSATEKARSAMSELTARNIIAYCHTDDDTCVKQLDGCVVYLDTCIKHLDGYVVYLDTCAKQLDGCVVYLDTCIKHLDGYVVYLDTGVKPLDGCVVYLDTWHLDMWVYLDTGKALDGYVVY</sequence>
<dbReference type="SUPFAM" id="SSF51735">
    <property type="entry name" value="NAD(P)-binding Rossmann-fold domains"/>
    <property type="match status" value="1"/>
</dbReference>
<feature type="domain" description="D-isomer specific 2-hydroxyacid dehydrogenase catalytic" evidence="4">
    <location>
        <begin position="9"/>
        <end position="318"/>
    </location>
</feature>
<evidence type="ECO:0000256" key="3">
    <source>
        <dbReference type="RuleBase" id="RU003719"/>
    </source>
</evidence>
<dbReference type="InterPro" id="IPR006139">
    <property type="entry name" value="D-isomer_2_OHA_DH_cat_dom"/>
</dbReference>
<evidence type="ECO:0000256" key="2">
    <source>
        <dbReference type="ARBA" id="ARBA00073306"/>
    </source>
</evidence>
<keyword evidence="1 3" id="KW-0560">Oxidoreductase</keyword>
<dbReference type="FunFam" id="3.40.50.720:FF:000026">
    <property type="entry name" value="Glyoxylate/hydroxypyruvate reductase B"/>
    <property type="match status" value="1"/>
</dbReference>
<dbReference type="Pfam" id="PF00389">
    <property type="entry name" value="2-Hacid_dh"/>
    <property type="match status" value="1"/>
</dbReference>
<dbReference type="SUPFAM" id="SSF52283">
    <property type="entry name" value="Formate/glycerate dehydrogenase catalytic domain-like"/>
    <property type="match status" value="1"/>
</dbReference>
<dbReference type="Pfam" id="PF02826">
    <property type="entry name" value="2-Hacid_dh_C"/>
    <property type="match status" value="1"/>
</dbReference>